<dbReference type="InterPro" id="IPR024079">
    <property type="entry name" value="MetalloPept_cat_dom_sf"/>
</dbReference>
<reference evidence="2" key="1">
    <citation type="journal article" date="2014" name="Nat. Commun.">
        <title>Multiple recent horizontal transfers of a large genomic region in cheese making fungi.</title>
        <authorList>
            <person name="Cheeseman K."/>
            <person name="Ropars J."/>
            <person name="Renault P."/>
            <person name="Dupont J."/>
            <person name="Gouzy J."/>
            <person name="Branca A."/>
            <person name="Abraham A.L."/>
            <person name="Ceppi M."/>
            <person name="Conseiller E."/>
            <person name="Debuchy R."/>
            <person name="Malagnac F."/>
            <person name="Goarin A."/>
            <person name="Silar P."/>
            <person name="Lacoste S."/>
            <person name="Sallet E."/>
            <person name="Bensimon A."/>
            <person name="Giraud T."/>
            <person name="Brygoo Y."/>
        </authorList>
    </citation>
    <scope>NUCLEOTIDE SEQUENCE [LARGE SCALE GENOMIC DNA]</scope>
    <source>
        <strain evidence="2">FM164</strain>
    </source>
</reference>
<feature type="signal peptide" evidence="1">
    <location>
        <begin position="1"/>
        <end position="19"/>
    </location>
</feature>
<dbReference type="Gene3D" id="3.40.390.10">
    <property type="entry name" value="Collagenase (Catalytic Domain)"/>
    <property type="match status" value="1"/>
</dbReference>
<dbReference type="OrthoDB" id="4259138at2759"/>
<keyword evidence="1" id="KW-0732">Signal</keyword>
<organism evidence="2 3">
    <name type="scientific">Penicillium roqueforti (strain FM164)</name>
    <dbReference type="NCBI Taxonomy" id="1365484"/>
    <lineage>
        <taxon>Eukaryota</taxon>
        <taxon>Fungi</taxon>
        <taxon>Dikarya</taxon>
        <taxon>Ascomycota</taxon>
        <taxon>Pezizomycotina</taxon>
        <taxon>Eurotiomycetes</taxon>
        <taxon>Eurotiomycetidae</taxon>
        <taxon>Eurotiales</taxon>
        <taxon>Aspergillaceae</taxon>
        <taxon>Penicillium</taxon>
    </lineage>
</organism>
<dbReference type="Proteomes" id="UP000030686">
    <property type="component" value="Unassembled WGS sequence"/>
</dbReference>
<dbReference type="OMA" id="YMKITET"/>
<evidence type="ECO:0000256" key="1">
    <source>
        <dbReference type="SAM" id="SignalP"/>
    </source>
</evidence>
<gene>
    <name evidence="2" type="ORF">PROQFM164_S05g000397</name>
</gene>
<accession>W6QR71</accession>
<feature type="chain" id="PRO_5004879797" evidence="1">
    <location>
        <begin position="20"/>
        <end position="370"/>
    </location>
</feature>
<name>W6QR71_PENRF</name>
<dbReference type="GO" id="GO:0008237">
    <property type="term" value="F:metallopeptidase activity"/>
    <property type="evidence" value="ECO:0007669"/>
    <property type="project" value="InterPro"/>
</dbReference>
<evidence type="ECO:0000313" key="2">
    <source>
        <dbReference type="EMBL" id="CDM36564.1"/>
    </source>
</evidence>
<dbReference type="AlphaFoldDB" id="W6QR71"/>
<protein>
    <submittedName>
        <fullName evidence="2">Metallopeptidase, catalytic domain</fullName>
    </submittedName>
</protein>
<sequence>MYSNFAIMLWLLLVPSIIAVPTMDALFKLKKNEAGSDTDSLGGCAKYLDKILPRWLAETSDMVDAGLQVFTDAGSSTDSPTRTVARDFLQTYFYMKITETAKVKVVKDSIKAVRTFLDGEPLQRGTPHFYCGDTWLEKVPRSDVAWDSNGNDLMQLDVDGVTLRPATFEEVPAYKEDLFWTNPNTNMQETTGRVPYWSPDLASFLFDSDYDGRTYCAPGNGGLGATQQMTKPATMTFCPLAFEYDLNTEVLGENKPSARMSITKVIPRSATLYHELIHLVVGTDKTQDYTYEWSKMQTALKKPNGTPSKKEEEKTGQYWDGMKYQDIMRQNPETFVFFSVGYWYFLQTTWNKNARKRWSFDTGAARLVAI</sequence>
<dbReference type="EMBL" id="HG792019">
    <property type="protein sequence ID" value="CDM36564.1"/>
    <property type="molecule type" value="Genomic_DNA"/>
</dbReference>
<evidence type="ECO:0000313" key="3">
    <source>
        <dbReference type="Proteomes" id="UP000030686"/>
    </source>
</evidence>
<proteinExistence type="predicted"/>
<keyword evidence="3" id="KW-1185">Reference proteome</keyword>